<proteinExistence type="predicted"/>
<comment type="caution">
    <text evidence="1">The sequence shown here is derived from an EMBL/GenBank/DDBJ whole genome shotgun (WGS) entry which is preliminary data.</text>
</comment>
<dbReference type="RefSeq" id="WP_136790819.1">
    <property type="nucleotide sequence ID" value="NZ_SWAU01000001.1"/>
</dbReference>
<name>A0A4U0ZAA6_9RHOB</name>
<dbReference type="GO" id="GO:0003677">
    <property type="term" value="F:DNA binding"/>
    <property type="evidence" value="ECO:0007669"/>
    <property type="project" value="UniProtKB-KW"/>
</dbReference>
<dbReference type="AlphaFoldDB" id="A0A4U0ZAA6"/>
<sequence>MSQLPPLDTWRFDAITAGPEKLWGLTAIAAALGISVDKTRRLARRPTVPIYRNEGGYFATRSELNVWLRRKG</sequence>
<protein>
    <submittedName>
        <fullName evidence="1">DNA-binding protein</fullName>
    </submittedName>
</protein>
<accession>A0A4U0ZAA6</accession>
<reference evidence="1 2" key="1">
    <citation type="submission" date="2019-04" db="EMBL/GenBank/DDBJ databases">
        <title>Crypto-aerobic microbial life in anoxic (sulfidic) marine sediments.</title>
        <authorList>
            <person name="Bhattacharya S."/>
            <person name="Roy C."/>
            <person name="Mondal N."/>
            <person name="Sarkar J."/>
            <person name="Mandal S."/>
            <person name="Rameez M.J."/>
            <person name="Ghosh W."/>
        </authorList>
    </citation>
    <scope>NUCLEOTIDE SEQUENCE [LARGE SCALE GENOMIC DNA]</scope>
    <source>
        <strain evidence="1 2">SBBC</strain>
    </source>
</reference>
<evidence type="ECO:0000313" key="2">
    <source>
        <dbReference type="Proteomes" id="UP000306340"/>
    </source>
</evidence>
<keyword evidence="1" id="KW-0238">DNA-binding</keyword>
<dbReference type="EMBL" id="SWAU01000001">
    <property type="protein sequence ID" value="TKA98553.1"/>
    <property type="molecule type" value="Genomic_DNA"/>
</dbReference>
<evidence type="ECO:0000313" key="1">
    <source>
        <dbReference type="EMBL" id="TKA98553.1"/>
    </source>
</evidence>
<organism evidence="1 2">
    <name type="scientific">Cereibacter changlensis</name>
    <dbReference type="NCBI Taxonomy" id="402884"/>
    <lineage>
        <taxon>Bacteria</taxon>
        <taxon>Pseudomonadati</taxon>
        <taxon>Pseudomonadota</taxon>
        <taxon>Alphaproteobacteria</taxon>
        <taxon>Rhodobacterales</taxon>
        <taxon>Paracoccaceae</taxon>
        <taxon>Cereibacter</taxon>
    </lineage>
</organism>
<dbReference type="Proteomes" id="UP000306340">
    <property type="component" value="Unassembled WGS sequence"/>
</dbReference>
<gene>
    <name evidence="1" type="ORF">FAZ78_00410</name>
</gene>